<dbReference type="Proteomes" id="UP000824469">
    <property type="component" value="Unassembled WGS sequence"/>
</dbReference>
<dbReference type="AlphaFoldDB" id="A0AA38KRU3"/>
<feature type="region of interest" description="Disordered" evidence="1">
    <location>
        <begin position="66"/>
        <end position="100"/>
    </location>
</feature>
<evidence type="ECO:0000256" key="1">
    <source>
        <dbReference type="SAM" id="MobiDB-lite"/>
    </source>
</evidence>
<proteinExistence type="predicted"/>
<evidence type="ECO:0000313" key="2">
    <source>
        <dbReference type="EMBL" id="KAH9309603.1"/>
    </source>
</evidence>
<protein>
    <submittedName>
        <fullName evidence="2">Uncharacterized protein</fullName>
    </submittedName>
</protein>
<accession>A0AA38KRU3</accession>
<keyword evidence="3" id="KW-1185">Reference proteome</keyword>
<feature type="compositionally biased region" description="Basic and acidic residues" evidence="1">
    <location>
        <begin position="76"/>
        <end position="100"/>
    </location>
</feature>
<evidence type="ECO:0000313" key="3">
    <source>
        <dbReference type="Proteomes" id="UP000824469"/>
    </source>
</evidence>
<dbReference type="EMBL" id="JAHRHJ020000007">
    <property type="protein sequence ID" value="KAH9309603.1"/>
    <property type="molecule type" value="Genomic_DNA"/>
</dbReference>
<sequence length="176" mass="19730">RSNNEMPFTGAMSSPFLCHMDFSFLFGTRRPQEGRGIFSRIDVLDENGSIKEEIIDEVIITRSSNSQLHSNSQNSFHEEQAKASCDEAREESGETKNPCLEDHKKGAVVEMKGIHIDISVDSVTKVMGLPATGREVYKPKKEASDKLNLFLRGNENLTPHFVGYLRLSLPNPFDDV</sequence>
<gene>
    <name evidence="2" type="ORF">KI387_037514</name>
</gene>
<organism evidence="2 3">
    <name type="scientific">Taxus chinensis</name>
    <name type="common">Chinese yew</name>
    <name type="synonym">Taxus wallichiana var. chinensis</name>
    <dbReference type="NCBI Taxonomy" id="29808"/>
    <lineage>
        <taxon>Eukaryota</taxon>
        <taxon>Viridiplantae</taxon>
        <taxon>Streptophyta</taxon>
        <taxon>Embryophyta</taxon>
        <taxon>Tracheophyta</taxon>
        <taxon>Spermatophyta</taxon>
        <taxon>Pinopsida</taxon>
        <taxon>Pinidae</taxon>
        <taxon>Conifers II</taxon>
        <taxon>Cupressales</taxon>
        <taxon>Taxaceae</taxon>
        <taxon>Taxus</taxon>
    </lineage>
</organism>
<comment type="caution">
    <text evidence="2">The sequence shown here is derived from an EMBL/GenBank/DDBJ whole genome shotgun (WGS) entry which is preliminary data.</text>
</comment>
<feature type="compositionally biased region" description="Low complexity" evidence="1">
    <location>
        <begin position="66"/>
        <end position="75"/>
    </location>
</feature>
<name>A0AA38KRU3_TAXCH</name>
<feature type="non-terminal residue" evidence="2">
    <location>
        <position position="1"/>
    </location>
</feature>
<reference evidence="2 3" key="1">
    <citation type="journal article" date="2021" name="Nat. Plants">
        <title>The Taxus genome provides insights into paclitaxel biosynthesis.</title>
        <authorList>
            <person name="Xiong X."/>
            <person name="Gou J."/>
            <person name="Liao Q."/>
            <person name="Li Y."/>
            <person name="Zhou Q."/>
            <person name="Bi G."/>
            <person name="Li C."/>
            <person name="Du R."/>
            <person name="Wang X."/>
            <person name="Sun T."/>
            <person name="Guo L."/>
            <person name="Liang H."/>
            <person name="Lu P."/>
            <person name="Wu Y."/>
            <person name="Zhang Z."/>
            <person name="Ro D.K."/>
            <person name="Shang Y."/>
            <person name="Huang S."/>
            <person name="Yan J."/>
        </authorList>
    </citation>
    <scope>NUCLEOTIDE SEQUENCE [LARGE SCALE GENOMIC DNA]</scope>
    <source>
        <strain evidence="2">Ta-2019</strain>
    </source>
</reference>
<feature type="non-terminal residue" evidence="2">
    <location>
        <position position="176"/>
    </location>
</feature>